<protein>
    <recommendedName>
        <fullName evidence="4">RRM domain-containing protein</fullName>
    </recommendedName>
</protein>
<dbReference type="Pfam" id="PF00076">
    <property type="entry name" value="RRM_1"/>
    <property type="match status" value="1"/>
</dbReference>
<organism evidence="5 6">
    <name type="scientific">Collybia nuda</name>
    <dbReference type="NCBI Taxonomy" id="64659"/>
    <lineage>
        <taxon>Eukaryota</taxon>
        <taxon>Fungi</taxon>
        <taxon>Dikarya</taxon>
        <taxon>Basidiomycota</taxon>
        <taxon>Agaricomycotina</taxon>
        <taxon>Agaricomycetes</taxon>
        <taxon>Agaricomycetidae</taxon>
        <taxon>Agaricales</taxon>
        <taxon>Tricholomatineae</taxon>
        <taxon>Clitocybaceae</taxon>
        <taxon>Collybia</taxon>
    </lineage>
</organism>
<dbReference type="GO" id="GO:0042274">
    <property type="term" value="P:ribosomal small subunit biogenesis"/>
    <property type="evidence" value="ECO:0007669"/>
    <property type="project" value="TreeGrafter"/>
</dbReference>
<dbReference type="EMBL" id="MU150304">
    <property type="protein sequence ID" value="KAF9460136.1"/>
    <property type="molecule type" value="Genomic_DNA"/>
</dbReference>
<feature type="compositionally biased region" description="Polar residues" evidence="3">
    <location>
        <begin position="125"/>
        <end position="135"/>
    </location>
</feature>
<evidence type="ECO:0000256" key="3">
    <source>
        <dbReference type="SAM" id="MobiDB-lite"/>
    </source>
</evidence>
<dbReference type="InterPro" id="IPR000504">
    <property type="entry name" value="RRM_dom"/>
</dbReference>
<dbReference type="GO" id="GO:0019843">
    <property type="term" value="F:rRNA binding"/>
    <property type="evidence" value="ECO:0007669"/>
    <property type="project" value="TreeGrafter"/>
</dbReference>
<comment type="caution">
    <text evidence="5">The sequence shown here is derived from an EMBL/GenBank/DDBJ whole genome shotgun (WGS) entry which is preliminary data.</text>
</comment>
<dbReference type="InterPro" id="IPR012677">
    <property type="entry name" value="Nucleotide-bd_a/b_plait_sf"/>
</dbReference>
<feature type="compositionally biased region" description="Basic and acidic residues" evidence="3">
    <location>
        <begin position="83"/>
        <end position="100"/>
    </location>
</feature>
<dbReference type="PROSITE" id="PS50102">
    <property type="entry name" value="RRM"/>
    <property type="match status" value="1"/>
</dbReference>
<dbReference type="Gene3D" id="3.30.70.330">
    <property type="match status" value="1"/>
</dbReference>
<dbReference type="OrthoDB" id="167718at2759"/>
<proteinExistence type="predicted"/>
<dbReference type="SMART" id="SM00360">
    <property type="entry name" value="RRM"/>
    <property type="match status" value="1"/>
</dbReference>
<evidence type="ECO:0000256" key="2">
    <source>
        <dbReference type="PROSITE-ProRule" id="PRU00176"/>
    </source>
</evidence>
<sequence length="330" mass="36532">MSTLPKLTKKQKKAVAFRERKAGKSRRKDPGDANDIPVMEDQNLGDEDGSQTEMEAVVVEEKKATFIDVGTDTGKSKGQAKKSIKEQMVEEGKKRKRDTDMEVTTETVGSDGGLRSAKRSRKSTQETQRSGTSVEKVQEGFTKTVKQRFILFVGNLKYTTSLAVVQAHFSNCDPPPTVRLLTPKPSTSTRSVNKSKGCAFLEFTHRNALQQALKLHQSELEGRMINVELTAGGGGKSKTRITKVRERNKELFGQRKERIGTQGLDGPGRPQRYSATSGIDQVPIVRKTWTVGNIDDGEVHRGGKRHSKDSKKKWPNRQLWGTGVNAIPVG</sequence>
<dbReference type="PANTHER" id="PTHR23236:SF51">
    <property type="entry name" value="NUCLEOLAR PROTEIN 6"/>
    <property type="match status" value="1"/>
</dbReference>
<evidence type="ECO:0000256" key="1">
    <source>
        <dbReference type="ARBA" id="ARBA00022884"/>
    </source>
</evidence>
<accession>A0A9P5Y2D1</accession>
<feature type="region of interest" description="Disordered" evidence="3">
    <location>
        <begin position="69"/>
        <end position="136"/>
    </location>
</feature>
<keyword evidence="1 2" id="KW-0694">RNA-binding</keyword>
<evidence type="ECO:0000313" key="6">
    <source>
        <dbReference type="Proteomes" id="UP000807353"/>
    </source>
</evidence>
<dbReference type="InterPro" id="IPR034228">
    <property type="entry name" value="Nop6_RRM"/>
</dbReference>
<dbReference type="InterPro" id="IPR035979">
    <property type="entry name" value="RBD_domain_sf"/>
</dbReference>
<evidence type="ECO:0000259" key="4">
    <source>
        <dbReference type="PROSITE" id="PS50102"/>
    </source>
</evidence>
<dbReference type="SUPFAM" id="SSF54928">
    <property type="entry name" value="RNA-binding domain, RBD"/>
    <property type="match status" value="1"/>
</dbReference>
<dbReference type="CDD" id="cd12400">
    <property type="entry name" value="RRM_Nop6"/>
    <property type="match status" value="1"/>
</dbReference>
<reference evidence="5" key="1">
    <citation type="submission" date="2020-11" db="EMBL/GenBank/DDBJ databases">
        <authorList>
            <consortium name="DOE Joint Genome Institute"/>
            <person name="Ahrendt S."/>
            <person name="Riley R."/>
            <person name="Andreopoulos W."/>
            <person name="Labutti K."/>
            <person name="Pangilinan J."/>
            <person name="Ruiz-Duenas F.J."/>
            <person name="Barrasa J.M."/>
            <person name="Sanchez-Garcia M."/>
            <person name="Camarero S."/>
            <person name="Miyauchi S."/>
            <person name="Serrano A."/>
            <person name="Linde D."/>
            <person name="Babiker R."/>
            <person name="Drula E."/>
            <person name="Ayuso-Fernandez I."/>
            <person name="Pacheco R."/>
            <person name="Padilla G."/>
            <person name="Ferreira P."/>
            <person name="Barriuso J."/>
            <person name="Kellner H."/>
            <person name="Castanera R."/>
            <person name="Alfaro M."/>
            <person name="Ramirez L."/>
            <person name="Pisabarro A.G."/>
            <person name="Kuo A."/>
            <person name="Tritt A."/>
            <person name="Lipzen A."/>
            <person name="He G."/>
            <person name="Yan M."/>
            <person name="Ng V."/>
            <person name="Cullen D."/>
            <person name="Martin F."/>
            <person name="Rosso M.-N."/>
            <person name="Henrissat B."/>
            <person name="Hibbett D."/>
            <person name="Martinez A.T."/>
            <person name="Grigoriev I.V."/>
        </authorList>
    </citation>
    <scope>NUCLEOTIDE SEQUENCE</scope>
    <source>
        <strain evidence="5">CBS 247.69</strain>
    </source>
</reference>
<feature type="domain" description="RRM" evidence="4">
    <location>
        <begin position="149"/>
        <end position="232"/>
    </location>
</feature>
<gene>
    <name evidence="5" type="ORF">BDZ94DRAFT_1266742</name>
</gene>
<evidence type="ECO:0000313" key="5">
    <source>
        <dbReference type="EMBL" id="KAF9460136.1"/>
    </source>
</evidence>
<dbReference type="PANTHER" id="PTHR23236">
    <property type="entry name" value="EUKARYOTIC TRANSLATION INITIATION FACTOR 4B/4H"/>
    <property type="match status" value="1"/>
</dbReference>
<keyword evidence="6" id="KW-1185">Reference proteome</keyword>
<dbReference type="Proteomes" id="UP000807353">
    <property type="component" value="Unassembled WGS sequence"/>
</dbReference>
<dbReference type="GO" id="GO:0005730">
    <property type="term" value="C:nucleolus"/>
    <property type="evidence" value="ECO:0007669"/>
    <property type="project" value="TreeGrafter"/>
</dbReference>
<feature type="region of interest" description="Disordered" evidence="3">
    <location>
        <begin position="1"/>
        <end position="52"/>
    </location>
</feature>
<name>A0A9P5Y2D1_9AGAR</name>
<dbReference type="AlphaFoldDB" id="A0A9P5Y2D1"/>